<organism evidence="1 2">
    <name type="scientific">Candidatus Synechococcus spongiarum 15L</name>
    <dbReference type="NCBI Taxonomy" id="1608419"/>
    <lineage>
        <taxon>Bacteria</taxon>
        <taxon>Bacillati</taxon>
        <taxon>Cyanobacteriota</taxon>
        <taxon>Cyanophyceae</taxon>
        <taxon>Synechococcales</taxon>
        <taxon>Synechococcaceae</taxon>
        <taxon>Synechococcus</taxon>
    </lineage>
</organism>
<name>A0A0G8AWG3_9SYNE</name>
<dbReference type="SUPFAM" id="SSF48371">
    <property type="entry name" value="ARM repeat"/>
    <property type="match status" value="1"/>
</dbReference>
<dbReference type="AlphaFoldDB" id="A0A0G8AWG3"/>
<protein>
    <submittedName>
        <fullName evidence="1">Uncharacterized protein</fullName>
    </submittedName>
</protein>
<evidence type="ECO:0000313" key="1">
    <source>
        <dbReference type="EMBL" id="KKZ13630.1"/>
    </source>
</evidence>
<dbReference type="PATRIC" id="fig|1608419.3.peg.2226"/>
<dbReference type="EMBL" id="JYFQ01000079">
    <property type="protein sequence ID" value="KKZ13630.1"/>
    <property type="molecule type" value="Genomic_DNA"/>
</dbReference>
<dbReference type="Pfam" id="PF13289">
    <property type="entry name" value="SIR2_2"/>
    <property type="match status" value="1"/>
</dbReference>
<gene>
    <name evidence="1" type="ORF">TQ37_03790</name>
</gene>
<dbReference type="SUPFAM" id="SSF52467">
    <property type="entry name" value="DHS-like NAD/FAD-binding domain"/>
    <property type="match status" value="1"/>
</dbReference>
<sequence length="1224" mass="140893">MPIDVPTPNPYLDEIADRLWSNNAAVMVGAGFSRNAKPVGPTSASFPSWQELGDRFFKRLHGRDPCEGARYLNILKLAEQVEAAFGRPALNKLLRDAIPDSRYEPSPLHSQLLSLPWKDVFTTNYDTLLERARASVTLKNYDVVTTKEDLLYANQPRIMKLHGSFPSPPFVITEEDYRCYPNDHAPFVNTVRQSLLENTLCLVGFSGDDPNFLQWIGWIRDHVGRESIPKIYLVGVFNKLGEADRRLLDRRGIVVVDLSIFSQDPKNALDKFLNFLKSRKTRALDWPIVSPDAPSCTQVSGRKEYREIVTEWRRQRGEYPGWVVVPKDRRQWLWLHTQDWLLGLDQMSLEDGSWETPLDLNLAFELTWRLDRCLFPLIEKLPSFLENVAKKYSNRTLQLPENTHWTRTSVFEAVANIRLWLLRYYREDGLDEQWKKVRQTIEDDFERLLPKHRASFRLEEALQALFRFNPDEAKRLLVDDWQSNNNLPFWEAKRAALMAELGEVAAARSILEASLSAIRQQLSLNPIADDYTLVSQESTVMLLLWAVELSMNMTKGNLKNSNVLSKNVLIEMSERWNSLALYKCDTRQEIELLSARLQHSEASWRPESKTHSFDLGRVSQTLHFGLNEEEVTAYNMLRMYEDFGMPYRIRHTSFVKAEVESTLPKMRLCSRHWVLVNIVRLGNAKANDRLFDREYLSGLSLEDVDRLFEIYLPAFKRTIAMVNEPNLSKAKNFELLAKTLPDIFSRLCYKCSPAYREHLVALLRAIYSSKPERRTMFADVNKFTRRLFHSMSTNERALAVSSLVDFPVPDHLGEIEKHIFVNPMLRIFLPRSLRKEEISITEERIDKLLDQPAPTKEDRDWIMTSLVRLHEWGKLNQRQSNRLGELLWDGVEIPEIPIITGCYRFRCIELPYPEEFDPETLVREYLRSLFSEQMRGKQSPGSPMDEVLGELRQSAEIIRWPKAEALELIARFSGWWDRHKSYLRDCTSTPLGLVNMTKQTIQKAVHALSEVFLHLPPDNNDERVSPVRKLLTELAEHNIPAKVLDAAILSKVTEVRKELLEQVAEALLHNDREIVVDALLATGVLARKLAKEESLSEFAPVAMVLVQGVQWRHRPALAHRLFMVADLVTKQGWFLSPMAPTGLLAGLEQIVEETSSGVKGNDEGGLITIRATAAYLAFTLSECYKKSGLDEPKAIQRWREVCSDPNEFSDVKNSWPVVGSQNVS</sequence>
<accession>A0A0G8AWG3</accession>
<dbReference type="InterPro" id="IPR029035">
    <property type="entry name" value="DHS-like_NAD/FAD-binding_dom"/>
</dbReference>
<reference evidence="1 2" key="1">
    <citation type="submission" date="2015-02" db="EMBL/GenBank/DDBJ databases">
        <authorList>
            <person name="Slaby B."/>
            <person name="Hentschel U."/>
        </authorList>
    </citation>
    <scope>NUCLEOTIDE SEQUENCE [LARGE SCALE GENOMIC DNA]</scope>
    <source>
        <strain evidence="1">15L</strain>
    </source>
</reference>
<reference evidence="1 2" key="2">
    <citation type="submission" date="2015-05" db="EMBL/GenBank/DDBJ databases">
        <title>Lifestyle Evolution in Cyanobacterial Symbionts of Sponges.</title>
        <authorList>
            <person name="Burgsdorf I."/>
            <person name="Slaby B.M."/>
            <person name="Handley K.M."/>
            <person name="Haber M."/>
            <person name="Blom J."/>
            <person name="Marshall C.W."/>
            <person name="Gilbert J.A."/>
            <person name="Hentschel U."/>
            <person name="Steindler L."/>
        </authorList>
    </citation>
    <scope>NUCLEOTIDE SEQUENCE [LARGE SCALE GENOMIC DNA]</scope>
    <source>
        <strain evidence="1">15L</strain>
    </source>
</reference>
<proteinExistence type="predicted"/>
<comment type="caution">
    <text evidence="1">The sequence shown here is derived from an EMBL/GenBank/DDBJ whole genome shotgun (WGS) entry which is preliminary data.</text>
</comment>
<dbReference type="Proteomes" id="UP000035037">
    <property type="component" value="Unassembled WGS sequence"/>
</dbReference>
<dbReference type="InterPro" id="IPR016024">
    <property type="entry name" value="ARM-type_fold"/>
</dbReference>
<evidence type="ECO:0000313" key="2">
    <source>
        <dbReference type="Proteomes" id="UP000035037"/>
    </source>
</evidence>